<dbReference type="Gene3D" id="1.10.30.10">
    <property type="entry name" value="High mobility group box domain"/>
    <property type="match status" value="1"/>
</dbReference>
<evidence type="ECO:0000313" key="3">
    <source>
        <dbReference type="Proteomes" id="UP001231189"/>
    </source>
</evidence>
<gene>
    <name evidence="2" type="ORF">QYE76_057944</name>
</gene>
<feature type="region of interest" description="Disordered" evidence="1">
    <location>
        <begin position="425"/>
        <end position="486"/>
    </location>
</feature>
<feature type="region of interest" description="Disordered" evidence="1">
    <location>
        <begin position="45"/>
        <end position="103"/>
    </location>
</feature>
<comment type="caution">
    <text evidence="2">The sequence shown here is derived from an EMBL/GenBank/DDBJ whole genome shotgun (WGS) entry which is preliminary data.</text>
</comment>
<accession>A0AAD8T5F0</accession>
<protein>
    <submittedName>
        <fullName evidence="2">Uncharacterized protein</fullName>
    </submittedName>
</protein>
<keyword evidence="3" id="KW-1185">Reference proteome</keyword>
<dbReference type="AlphaFoldDB" id="A0AAD8T5F0"/>
<evidence type="ECO:0000256" key="1">
    <source>
        <dbReference type="SAM" id="MobiDB-lite"/>
    </source>
</evidence>
<feature type="compositionally biased region" description="Acidic residues" evidence="1">
    <location>
        <begin position="201"/>
        <end position="214"/>
    </location>
</feature>
<name>A0AAD8T5F0_LOLMU</name>
<dbReference type="Proteomes" id="UP001231189">
    <property type="component" value="Unassembled WGS sequence"/>
</dbReference>
<organism evidence="2 3">
    <name type="scientific">Lolium multiflorum</name>
    <name type="common">Italian ryegrass</name>
    <name type="synonym">Lolium perenne subsp. multiflorum</name>
    <dbReference type="NCBI Taxonomy" id="4521"/>
    <lineage>
        <taxon>Eukaryota</taxon>
        <taxon>Viridiplantae</taxon>
        <taxon>Streptophyta</taxon>
        <taxon>Embryophyta</taxon>
        <taxon>Tracheophyta</taxon>
        <taxon>Spermatophyta</taxon>
        <taxon>Magnoliopsida</taxon>
        <taxon>Liliopsida</taxon>
        <taxon>Poales</taxon>
        <taxon>Poaceae</taxon>
        <taxon>BOP clade</taxon>
        <taxon>Pooideae</taxon>
        <taxon>Poodae</taxon>
        <taxon>Poeae</taxon>
        <taxon>Poeae Chloroplast Group 2 (Poeae type)</taxon>
        <taxon>Loliodinae</taxon>
        <taxon>Loliinae</taxon>
        <taxon>Lolium</taxon>
    </lineage>
</organism>
<dbReference type="InterPro" id="IPR036910">
    <property type="entry name" value="HMG_box_dom_sf"/>
</dbReference>
<reference evidence="2" key="1">
    <citation type="submission" date="2023-07" db="EMBL/GenBank/DDBJ databases">
        <title>A chromosome-level genome assembly of Lolium multiflorum.</title>
        <authorList>
            <person name="Chen Y."/>
            <person name="Copetti D."/>
            <person name="Kolliker R."/>
            <person name="Studer B."/>
        </authorList>
    </citation>
    <scope>NUCLEOTIDE SEQUENCE</scope>
    <source>
        <strain evidence="2">02402/16</strain>
        <tissue evidence="2">Leaf</tissue>
    </source>
</reference>
<sequence length="486" mass="55057">MKGAKSKGAAKAETNLLVIFPLRPANRVDLALLLPLYRDEFRKEFKEKNPKNKSVAAVSKAAGERKRTPDEAEELLAKISKNHDDWSTPEPTPTPILKKRGMIELNDEDMREAKKSLMEKGIKSEDVKNLPPIEDLCKIIPPSSTIEDPLYPEGHPKRIEQDSQRTKETSSPSKKKKKKHKTVVESSEPVNDPNSISISDAETESGNEHDEDNDKNDTPDKEEIEKEPEKHAKNKKYTKEDFITKKHAIRVPQWGSCEKVRGTPRELSSLYTMICQGRSFSDDGGKISSIQLPAIRYFAYFITKCVLARKNATCRLATNREKGGICGGLIASRLLAMHGVEPHHLDIPLSMEKLDVVSMIKHEFVSDASNLSNLYYRITFYKKNWRITKKIEKLVRLPAPVLLNLDSRKGWSVTENELNAYIEREGHHARDGTEEAEEHLDSSSDAASSSYQHYGHVEPPRHSSAQGPYYHSMYDPPAWNPDPRWG</sequence>
<evidence type="ECO:0000313" key="2">
    <source>
        <dbReference type="EMBL" id="KAK1669785.1"/>
    </source>
</evidence>
<feature type="region of interest" description="Disordered" evidence="1">
    <location>
        <begin position="119"/>
        <end position="238"/>
    </location>
</feature>
<dbReference type="EMBL" id="JAUUTY010000003">
    <property type="protein sequence ID" value="KAK1669785.1"/>
    <property type="molecule type" value="Genomic_DNA"/>
</dbReference>
<feature type="compositionally biased region" description="Basic and acidic residues" evidence="1">
    <location>
        <begin position="154"/>
        <end position="168"/>
    </location>
</feature>
<proteinExistence type="predicted"/>
<feature type="compositionally biased region" description="Basic and acidic residues" evidence="1">
    <location>
        <begin position="119"/>
        <end position="128"/>
    </location>
</feature>
<feature type="compositionally biased region" description="Basic and acidic residues" evidence="1">
    <location>
        <begin position="215"/>
        <end position="238"/>
    </location>
</feature>